<name>A0ABW2PIC7_9BACL</name>
<organism evidence="4 5">
    <name type="scientific">Exiguobacterium aestuarii</name>
    <dbReference type="NCBI Taxonomy" id="273527"/>
    <lineage>
        <taxon>Bacteria</taxon>
        <taxon>Bacillati</taxon>
        <taxon>Bacillota</taxon>
        <taxon>Bacilli</taxon>
        <taxon>Bacillales</taxon>
        <taxon>Bacillales Family XII. Incertae Sedis</taxon>
        <taxon>Exiguobacterium</taxon>
    </lineage>
</organism>
<dbReference type="EMBL" id="JBHTCE010000001">
    <property type="protein sequence ID" value="MFC7389124.1"/>
    <property type="molecule type" value="Genomic_DNA"/>
</dbReference>
<dbReference type="PANTHER" id="PTHR34408">
    <property type="entry name" value="FAMILY PROTEIN, PUTATIVE-RELATED"/>
    <property type="match status" value="1"/>
</dbReference>
<keyword evidence="5" id="KW-1185">Reference proteome</keyword>
<evidence type="ECO:0000313" key="4">
    <source>
        <dbReference type="EMBL" id="MFC7389124.1"/>
    </source>
</evidence>
<dbReference type="PANTHER" id="PTHR34408:SF1">
    <property type="entry name" value="GLYCOSYL HYDROLASE FAMILY 19 DOMAIN-CONTAINING PROTEIN HI_1415"/>
    <property type="match status" value="1"/>
</dbReference>
<dbReference type="SUPFAM" id="SSF50044">
    <property type="entry name" value="SH3-domain"/>
    <property type="match status" value="3"/>
</dbReference>
<dbReference type="Pfam" id="PF08239">
    <property type="entry name" value="SH3_3"/>
    <property type="match status" value="7"/>
</dbReference>
<dbReference type="InterPro" id="IPR002901">
    <property type="entry name" value="MGlyc_endo_b_GlcNAc-like_dom"/>
</dbReference>
<feature type="domain" description="SH3b" evidence="3">
    <location>
        <begin position="31"/>
        <end position="93"/>
    </location>
</feature>
<keyword evidence="2" id="KW-0732">Signal</keyword>
<evidence type="ECO:0000313" key="5">
    <source>
        <dbReference type="Proteomes" id="UP001596439"/>
    </source>
</evidence>
<dbReference type="Pfam" id="PF01832">
    <property type="entry name" value="Glucosaminidase"/>
    <property type="match status" value="1"/>
</dbReference>
<dbReference type="SMART" id="SM00047">
    <property type="entry name" value="LYZ2"/>
    <property type="match status" value="1"/>
</dbReference>
<feature type="signal peptide" evidence="2">
    <location>
        <begin position="1"/>
        <end position="29"/>
    </location>
</feature>
<evidence type="ECO:0000256" key="1">
    <source>
        <dbReference type="SAM" id="MobiDB-lite"/>
    </source>
</evidence>
<feature type="domain" description="SH3b" evidence="3">
    <location>
        <begin position="185"/>
        <end position="248"/>
    </location>
</feature>
<comment type="caution">
    <text evidence="4">The sequence shown here is derived from an EMBL/GenBank/DDBJ whole genome shotgun (WGS) entry which is preliminary data.</text>
</comment>
<reference evidence="5" key="1">
    <citation type="journal article" date="2019" name="Int. J. Syst. Evol. Microbiol.">
        <title>The Global Catalogue of Microorganisms (GCM) 10K type strain sequencing project: providing services to taxonomists for standard genome sequencing and annotation.</title>
        <authorList>
            <consortium name="The Broad Institute Genomics Platform"/>
            <consortium name="The Broad Institute Genome Sequencing Center for Infectious Disease"/>
            <person name="Wu L."/>
            <person name="Ma J."/>
        </authorList>
    </citation>
    <scope>NUCLEOTIDE SEQUENCE [LARGE SCALE GENOMIC DNA]</scope>
    <source>
        <strain evidence="5">CCUG 55590</strain>
    </source>
</reference>
<evidence type="ECO:0000256" key="2">
    <source>
        <dbReference type="SAM" id="SignalP"/>
    </source>
</evidence>
<dbReference type="Gene3D" id="2.30.30.40">
    <property type="entry name" value="SH3 Domains"/>
    <property type="match status" value="8"/>
</dbReference>
<feature type="compositionally biased region" description="Low complexity" evidence="1">
    <location>
        <begin position="256"/>
        <end position="271"/>
    </location>
</feature>
<feature type="domain" description="SH3b" evidence="3">
    <location>
        <begin position="348"/>
        <end position="414"/>
    </location>
</feature>
<dbReference type="Proteomes" id="UP001596439">
    <property type="component" value="Unassembled WGS sequence"/>
</dbReference>
<dbReference type="PROSITE" id="PS51781">
    <property type="entry name" value="SH3B"/>
    <property type="match status" value="7"/>
</dbReference>
<evidence type="ECO:0000259" key="3">
    <source>
        <dbReference type="PROSITE" id="PS51781"/>
    </source>
</evidence>
<dbReference type="InterPro" id="IPR036028">
    <property type="entry name" value="SH3-like_dom_sf"/>
</dbReference>
<dbReference type="SMART" id="SM00287">
    <property type="entry name" value="SH3b"/>
    <property type="match status" value="8"/>
</dbReference>
<dbReference type="Gene3D" id="1.10.530.10">
    <property type="match status" value="1"/>
</dbReference>
<feature type="domain" description="SH3b" evidence="3">
    <location>
        <begin position="503"/>
        <end position="571"/>
    </location>
</feature>
<feature type="chain" id="PRO_5045889729" evidence="2">
    <location>
        <begin position="30"/>
        <end position="911"/>
    </location>
</feature>
<feature type="domain" description="SH3b" evidence="3">
    <location>
        <begin position="103"/>
        <end position="164"/>
    </location>
</feature>
<feature type="region of interest" description="Disordered" evidence="1">
    <location>
        <begin position="250"/>
        <end position="271"/>
    </location>
</feature>
<accession>A0ABW2PIC7</accession>
<dbReference type="RefSeq" id="WP_214786871.1">
    <property type="nucleotide sequence ID" value="NZ_JBHSGY010000001.1"/>
</dbReference>
<gene>
    <name evidence="4" type="ORF">ACFQO8_03135</name>
</gene>
<sequence length="911" mass="100686">MNKQTKRLSTAIFLSGALFATLYTQHADAASKTATVDTAVLNVRQSSSTSSPIVGKLTKGTKISVLSTKGTWAKIEYKGKQRYVSSTYLKMTSTSSTSAQKVEKVYSVTENLNLRSSASLKAKVLLTIPKNKEIQYISKSGSWYLVKYGSKTGYVSSKYVKSENKVIKEATSTVSKTSTSSSSSSTKKVYTTTVNLNMRTKASTSGSRILTIPKGKEIQYLSKSGSWYRVKYGSKTGYVSSKYVKSTTKVVKDDSTSTSKPPSTSTSSNKTTTKYTTTVNLNMRTKASTSGSRILTIPKGKEVKYVSKSGSWYRVKYGSKTGYVSSKYIKATKTSTPAAKPPATKPPTTNATSKAYKTTENLNLRSSASTSGKILVTIPKNKTVKYISKSGSWYRVQYGSKTGYVSSKYLSEVKTTPSKPETPVVKKYYYTTVNLNLRDKASTSGSLLMTILPNEKVEYVSSHGDWYKVKYDGKTGYVAKKYLTDKAPAKPSEPAEDTDYEIKYEAVVTVDGLNVRSTPGVTSTNKIGQLEKNQIIGVIKDVNSDWSQIEYVVNDKFVTAYVSRDYIKPYTGPTVPETIPGSKNVVLNYTDYAYKLTDMVDIQKGVNAQTDKYRGTAAYVSQEYVELIEGTNTGRITVSGLRVRADSNTNSHIYGILNVNSIVNVLGEKDNFYIISYKRKAGESERVFDNTWRLATEEDILNRVDPRLVEFEKALESPYESFQFLDLSKPTNASATVLNKALVGKGILDGQAQAFIDSGKAFNINEVYLMSHAFLETGNGTSTLAKGVWVDENGNLSTTDETKKHLVYNMFGIGATDSNPLAGGAKYAFDNGWVTPAKAIYGGGQWISARYINNSRQQNTLYKMRFNPAKPGTYQYATDIGWAFKQTYKIHEIYKLLDSYTAEFDIPRFIY</sequence>
<proteinExistence type="predicted"/>
<protein>
    <submittedName>
        <fullName evidence="4">SH3 domain-containing protein</fullName>
    </submittedName>
</protein>
<feature type="domain" description="SH3b" evidence="3">
    <location>
        <begin position="425"/>
        <end position="487"/>
    </location>
</feature>
<dbReference type="InterPro" id="IPR003646">
    <property type="entry name" value="SH3-like_bac-type"/>
</dbReference>
<feature type="domain" description="SH3b" evidence="3">
    <location>
        <begin position="271"/>
        <end position="333"/>
    </location>
</feature>
<dbReference type="InterPro" id="IPR052354">
    <property type="entry name" value="Cell_Wall_Dynamics_Protein"/>
</dbReference>